<evidence type="ECO:0000313" key="2">
    <source>
        <dbReference type="Proteomes" id="UP000489600"/>
    </source>
</evidence>
<gene>
    <name evidence="1" type="ORF">ANE_LOCUS4183</name>
</gene>
<sequence>MDLLGVDGSSLSVAFSRPDLLAMVVSGSVEADCSTSPVHHVLRVGGGRSCGSDFDWKVVCSHILRSALDSACFGVGSVGTVCLGSFAPYVDNRGRHVQLSVFHLSRDLYGHQSSARRWGSGGKSLAGICLEKLCFLWTSHVVSGQTS</sequence>
<organism evidence="1 2">
    <name type="scientific">Arabis nemorensis</name>
    <dbReference type="NCBI Taxonomy" id="586526"/>
    <lineage>
        <taxon>Eukaryota</taxon>
        <taxon>Viridiplantae</taxon>
        <taxon>Streptophyta</taxon>
        <taxon>Embryophyta</taxon>
        <taxon>Tracheophyta</taxon>
        <taxon>Spermatophyta</taxon>
        <taxon>Magnoliopsida</taxon>
        <taxon>eudicotyledons</taxon>
        <taxon>Gunneridae</taxon>
        <taxon>Pentapetalae</taxon>
        <taxon>rosids</taxon>
        <taxon>malvids</taxon>
        <taxon>Brassicales</taxon>
        <taxon>Brassicaceae</taxon>
        <taxon>Arabideae</taxon>
        <taxon>Arabis</taxon>
    </lineage>
</organism>
<dbReference type="EMBL" id="CABITT030000002">
    <property type="protein sequence ID" value="VVA93738.1"/>
    <property type="molecule type" value="Genomic_DNA"/>
</dbReference>
<protein>
    <submittedName>
        <fullName evidence="1">Uncharacterized protein</fullName>
    </submittedName>
</protein>
<accession>A0A565AWF0</accession>
<name>A0A565AWF0_9BRAS</name>
<evidence type="ECO:0000313" key="1">
    <source>
        <dbReference type="EMBL" id="VVA93738.1"/>
    </source>
</evidence>
<proteinExistence type="predicted"/>
<comment type="caution">
    <text evidence="1">The sequence shown here is derived from an EMBL/GenBank/DDBJ whole genome shotgun (WGS) entry which is preliminary data.</text>
</comment>
<keyword evidence="2" id="KW-1185">Reference proteome</keyword>
<dbReference type="Proteomes" id="UP000489600">
    <property type="component" value="Unassembled WGS sequence"/>
</dbReference>
<reference evidence="1" key="1">
    <citation type="submission" date="2019-07" db="EMBL/GenBank/DDBJ databases">
        <authorList>
            <person name="Dittberner H."/>
        </authorList>
    </citation>
    <scope>NUCLEOTIDE SEQUENCE [LARGE SCALE GENOMIC DNA]</scope>
</reference>
<dbReference type="AlphaFoldDB" id="A0A565AWF0"/>